<keyword evidence="2" id="KW-0238">DNA-binding</keyword>
<proteinExistence type="predicted"/>
<dbReference type="GO" id="GO:0003700">
    <property type="term" value="F:DNA-binding transcription factor activity"/>
    <property type="evidence" value="ECO:0007669"/>
    <property type="project" value="TreeGrafter"/>
</dbReference>
<evidence type="ECO:0000256" key="1">
    <source>
        <dbReference type="ARBA" id="ARBA00023015"/>
    </source>
</evidence>
<dbReference type="InterPro" id="IPR012318">
    <property type="entry name" value="HTH_CRP"/>
</dbReference>
<dbReference type="Pfam" id="PF13545">
    <property type="entry name" value="HTH_Crp_2"/>
    <property type="match status" value="1"/>
</dbReference>
<evidence type="ECO:0000256" key="3">
    <source>
        <dbReference type="ARBA" id="ARBA00023163"/>
    </source>
</evidence>
<reference evidence="6 7" key="1">
    <citation type="submission" date="2014-03" db="EMBL/GenBank/DDBJ databases">
        <title>Bradyrhizobium valentinum sp. nov., isolated from effective nodules of Lupinus mariae-josephae, a lupine endemic of basic-lime soils in Eastern Spain.</title>
        <authorList>
            <person name="Duran D."/>
            <person name="Rey L."/>
            <person name="Navarro A."/>
            <person name="Busquets A."/>
            <person name="Imperial J."/>
            <person name="Ruiz-Argueso T."/>
        </authorList>
    </citation>
    <scope>NUCLEOTIDE SEQUENCE [LARGE SCALE GENOMIC DNA]</scope>
    <source>
        <strain evidence="6 7">CCBAU 23086</strain>
    </source>
</reference>
<dbReference type="SMART" id="SM00419">
    <property type="entry name" value="HTH_CRP"/>
    <property type="match status" value="1"/>
</dbReference>
<dbReference type="GO" id="GO:0003677">
    <property type="term" value="F:DNA binding"/>
    <property type="evidence" value="ECO:0007669"/>
    <property type="project" value="UniProtKB-KW"/>
</dbReference>
<dbReference type="SMART" id="SM00100">
    <property type="entry name" value="cNMP"/>
    <property type="match status" value="1"/>
</dbReference>
<dbReference type="Gene3D" id="1.10.10.10">
    <property type="entry name" value="Winged helix-like DNA-binding domain superfamily/Winged helix DNA-binding domain"/>
    <property type="match status" value="1"/>
</dbReference>
<dbReference type="CDD" id="cd00038">
    <property type="entry name" value="CAP_ED"/>
    <property type="match status" value="1"/>
</dbReference>
<organism evidence="6 7">
    <name type="scientific">Bradyrhizobium lablabi</name>
    <dbReference type="NCBI Taxonomy" id="722472"/>
    <lineage>
        <taxon>Bacteria</taxon>
        <taxon>Pseudomonadati</taxon>
        <taxon>Pseudomonadota</taxon>
        <taxon>Alphaproteobacteria</taxon>
        <taxon>Hyphomicrobiales</taxon>
        <taxon>Nitrobacteraceae</taxon>
        <taxon>Bradyrhizobium</taxon>
    </lineage>
</organism>
<gene>
    <name evidence="6" type="ORF">CQ14_25580</name>
</gene>
<dbReference type="GO" id="GO:0005829">
    <property type="term" value="C:cytosol"/>
    <property type="evidence" value="ECO:0007669"/>
    <property type="project" value="TreeGrafter"/>
</dbReference>
<dbReference type="InterPro" id="IPR050397">
    <property type="entry name" value="Env_Response_Regulators"/>
</dbReference>
<evidence type="ECO:0000256" key="2">
    <source>
        <dbReference type="ARBA" id="ARBA00023125"/>
    </source>
</evidence>
<feature type="domain" description="Cyclic nucleotide-binding" evidence="4">
    <location>
        <begin position="41"/>
        <end position="145"/>
    </location>
</feature>
<dbReference type="PROSITE" id="PS50042">
    <property type="entry name" value="CNMP_BINDING_3"/>
    <property type="match status" value="1"/>
</dbReference>
<dbReference type="Gene3D" id="2.60.120.10">
    <property type="entry name" value="Jelly Rolls"/>
    <property type="match status" value="1"/>
</dbReference>
<dbReference type="PANTHER" id="PTHR24567">
    <property type="entry name" value="CRP FAMILY TRANSCRIPTIONAL REGULATORY PROTEIN"/>
    <property type="match status" value="1"/>
</dbReference>
<dbReference type="InterPro" id="IPR000595">
    <property type="entry name" value="cNMP-bd_dom"/>
</dbReference>
<dbReference type="OrthoDB" id="7827473at2"/>
<accession>A0A0R3MZM4</accession>
<dbReference type="InterPro" id="IPR036390">
    <property type="entry name" value="WH_DNA-bd_sf"/>
</dbReference>
<dbReference type="PANTHER" id="PTHR24567:SF68">
    <property type="entry name" value="DNA-BINDING TRANSCRIPTIONAL DUAL REGULATOR CRP"/>
    <property type="match status" value="1"/>
</dbReference>
<dbReference type="SUPFAM" id="SSF51206">
    <property type="entry name" value="cAMP-binding domain-like"/>
    <property type="match status" value="1"/>
</dbReference>
<evidence type="ECO:0000259" key="4">
    <source>
        <dbReference type="PROSITE" id="PS50042"/>
    </source>
</evidence>
<evidence type="ECO:0000313" key="7">
    <source>
        <dbReference type="Proteomes" id="UP000051660"/>
    </source>
</evidence>
<dbReference type="SUPFAM" id="SSF46785">
    <property type="entry name" value="Winged helix' DNA-binding domain"/>
    <property type="match status" value="1"/>
</dbReference>
<dbReference type="PROSITE" id="PS51063">
    <property type="entry name" value="HTH_CRP_2"/>
    <property type="match status" value="1"/>
</dbReference>
<protein>
    <submittedName>
        <fullName evidence="6">Crp/Fnr family transcriptional regulator</fullName>
    </submittedName>
</protein>
<dbReference type="EMBL" id="LLYB01000058">
    <property type="protein sequence ID" value="KRR25050.1"/>
    <property type="molecule type" value="Genomic_DNA"/>
</dbReference>
<dbReference type="AlphaFoldDB" id="A0A0R3MZM4"/>
<keyword evidence="3" id="KW-0804">Transcription</keyword>
<sequence>MMSKHHPSQSTSTIGKAGAPPQFGALLMTDSGAQRSGPPYLFHGLTETEIAHVLGSGKRRVLYRGAQLFSQGSPQDGIYLIESGRIKVFYTAPSGREITLAYWHSGNFVGGPEVFKQGLHVWSGVAAVNSTVLHLPGDVLRRMVMTIPALAIGIIEGLSFKGQCYSALAQMLGTRSPTERLAQLLLHLMNLYGVEERDGTLIAASFTHADLAHMTGVTRQSVTISLKKFTELGILAAHGSNLVIKNADMLGEIRDGKLAKTTASDEA</sequence>
<feature type="domain" description="HTH crp-type" evidence="5">
    <location>
        <begin position="175"/>
        <end position="248"/>
    </location>
</feature>
<comment type="caution">
    <text evidence="6">The sequence shown here is derived from an EMBL/GenBank/DDBJ whole genome shotgun (WGS) entry which is preliminary data.</text>
</comment>
<evidence type="ECO:0000313" key="6">
    <source>
        <dbReference type="EMBL" id="KRR25050.1"/>
    </source>
</evidence>
<dbReference type="InterPro" id="IPR036388">
    <property type="entry name" value="WH-like_DNA-bd_sf"/>
</dbReference>
<name>A0A0R3MZM4_9BRAD</name>
<dbReference type="InterPro" id="IPR018490">
    <property type="entry name" value="cNMP-bd_dom_sf"/>
</dbReference>
<keyword evidence="1" id="KW-0805">Transcription regulation</keyword>
<dbReference type="Pfam" id="PF00027">
    <property type="entry name" value="cNMP_binding"/>
    <property type="match status" value="1"/>
</dbReference>
<dbReference type="InterPro" id="IPR014710">
    <property type="entry name" value="RmlC-like_jellyroll"/>
</dbReference>
<dbReference type="Proteomes" id="UP000051660">
    <property type="component" value="Unassembled WGS sequence"/>
</dbReference>
<evidence type="ECO:0000259" key="5">
    <source>
        <dbReference type="PROSITE" id="PS51063"/>
    </source>
</evidence>